<dbReference type="PaxDb" id="2903-EOD12248"/>
<dbReference type="EnsemblProtists" id="EOD12248">
    <property type="protein sequence ID" value="EOD12248"/>
    <property type="gene ID" value="EMIHUDRAFT_257216"/>
</dbReference>
<name>A0A0D3ILW3_EMIH1</name>
<reference evidence="3" key="2">
    <citation type="submission" date="2024-10" db="UniProtKB">
        <authorList>
            <consortium name="EnsemblProtists"/>
        </authorList>
    </citation>
    <scope>IDENTIFICATION</scope>
</reference>
<dbReference type="RefSeq" id="XP_005764677.1">
    <property type="nucleotide sequence ID" value="XM_005764620.1"/>
</dbReference>
<accession>A0A0D3ILW3</accession>
<evidence type="ECO:0000256" key="1">
    <source>
        <dbReference type="ARBA" id="ARBA00022679"/>
    </source>
</evidence>
<dbReference type="AlphaFoldDB" id="A0A0D3ILW3"/>
<dbReference type="InterPro" id="IPR036926">
    <property type="entry name" value="Thymidate_synth/dCMP_Mease_sf"/>
</dbReference>
<dbReference type="HOGENOM" id="CLU_126919_0_0_1"/>
<dbReference type="Gene3D" id="3.30.572.10">
    <property type="entry name" value="Thymidylate synthase/dCMP hydroxymethylase domain"/>
    <property type="match status" value="1"/>
</dbReference>
<dbReference type="eggNOG" id="KOG0673">
    <property type="taxonomic scope" value="Eukaryota"/>
</dbReference>
<evidence type="ECO:0000313" key="3">
    <source>
        <dbReference type="EnsemblProtists" id="EOD12248"/>
    </source>
</evidence>
<dbReference type="GO" id="GO:0016740">
    <property type="term" value="F:transferase activity"/>
    <property type="evidence" value="ECO:0007669"/>
    <property type="project" value="UniProtKB-KW"/>
</dbReference>
<keyword evidence="4" id="KW-1185">Reference proteome</keyword>
<dbReference type="GeneID" id="17258399"/>
<feature type="domain" description="Thymidylate synthase/dCMP hydroxymethylase" evidence="2">
    <location>
        <begin position="23"/>
        <end position="168"/>
    </location>
</feature>
<reference evidence="4" key="1">
    <citation type="journal article" date="2013" name="Nature">
        <title>Pan genome of the phytoplankton Emiliania underpins its global distribution.</title>
        <authorList>
            <person name="Read B.A."/>
            <person name="Kegel J."/>
            <person name="Klute M.J."/>
            <person name="Kuo A."/>
            <person name="Lefebvre S.C."/>
            <person name="Maumus F."/>
            <person name="Mayer C."/>
            <person name="Miller J."/>
            <person name="Monier A."/>
            <person name="Salamov A."/>
            <person name="Young J."/>
            <person name="Aguilar M."/>
            <person name="Claverie J.M."/>
            <person name="Frickenhaus S."/>
            <person name="Gonzalez K."/>
            <person name="Herman E.K."/>
            <person name="Lin Y.C."/>
            <person name="Napier J."/>
            <person name="Ogata H."/>
            <person name="Sarno A.F."/>
            <person name="Shmutz J."/>
            <person name="Schroeder D."/>
            <person name="de Vargas C."/>
            <person name="Verret F."/>
            <person name="von Dassow P."/>
            <person name="Valentin K."/>
            <person name="Van de Peer Y."/>
            <person name="Wheeler G."/>
            <person name="Dacks J.B."/>
            <person name="Delwiche C.F."/>
            <person name="Dyhrman S.T."/>
            <person name="Glockner G."/>
            <person name="John U."/>
            <person name="Richards T."/>
            <person name="Worden A.Z."/>
            <person name="Zhang X."/>
            <person name="Grigoriev I.V."/>
            <person name="Allen A.E."/>
            <person name="Bidle K."/>
            <person name="Borodovsky M."/>
            <person name="Bowler C."/>
            <person name="Brownlee C."/>
            <person name="Cock J.M."/>
            <person name="Elias M."/>
            <person name="Gladyshev V.N."/>
            <person name="Groth M."/>
            <person name="Guda C."/>
            <person name="Hadaegh A."/>
            <person name="Iglesias-Rodriguez M.D."/>
            <person name="Jenkins J."/>
            <person name="Jones B.M."/>
            <person name="Lawson T."/>
            <person name="Leese F."/>
            <person name="Lindquist E."/>
            <person name="Lobanov A."/>
            <person name="Lomsadze A."/>
            <person name="Malik S.B."/>
            <person name="Marsh M.E."/>
            <person name="Mackinder L."/>
            <person name="Mock T."/>
            <person name="Mueller-Roeber B."/>
            <person name="Pagarete A."/>
            <person name="Parker M."/>
            <person name="Probert I."/>
            <person name="Quesneville H."/>
            <person name="Raines C."/>
            <person name="Rensing S.A."/>
            <person name="Riano-Pachon D.M."/>
            <person name="Richier S."/>
            <person name="Rokitta S."/>
            <person name="Shiraiwa Y."/>
            <person name="Soanes D.M."/>
            <person name="van der Giezen M."/>
            <person name="Wahlund T.M."/>
            <person name="Williams B."/>
            <person name="Wilson W."/>
            <person name="Wolfe G."/>
            <person name="Wurch L.L."/>
        </authorList>
    </citation>
    <scope>NUCLEOTIDE SEQUENCE</scope>
</reference>
<dbReference type="Pfam" id="PF00303">
    <property type="entry name" value="Thymidylat_synt"/>
    <property type="match status" value="1"/>
</dbReference>
<dbReference type="STRING" id="2903.R1BQ73"/>
<dbReference type="KEGG" id="ehx:EMIHUDRAFT_257216"/>
<proteinExistence type="predicted"/>
<dbReference type="InterPro" id="IPR023451">
    <property type="entry name" value="Thymidate_synth/dCMP_Mease_dom"/>
</dbReference>
<protein>
    <recommendedName>
        <fullName evidence="2">Thymidylate synthase/dCMP hydroxymethylase domain-containing protein</fullName>
    </recommendedName>
</protein>
<keyword evidence="1" id="KW-0808">Transferase</keyword>
<dbReference type="SUPFAM" id="SSF55831">
    <property type="entry name" value="Thymidylate synthase/dCMP hydroxymethylase"/>
    <property type="match status" value="1"/>
</dbReference>
<dbReference type="Proteomes" id="UP000013827">
    <property type="component" value="Unassembled WGS sequence"/>
</dbReference>
<organism evidence="3 4">
    <name type="scientific">Emiliania huxleyi (strain CCMP1516)</name>
    <dbReference type="NCBI Taxonomy" id="280463"/>
    <lineage>
        <taxon>Eukaryota</taxon>
        <taxon>Haptista</taxon>
        <taxon>Haptophyta</taxon>
        <taxon>Prymnesiophyceae</taxon>
        <taxon>Isochrysidales</taxon>
        <taxon>Noelaerhabdaceae</taxon>
        <taxon>Emiliania</taxon>
    </lineage>
</organism>
<evidence type="ECO:0000313" key="4">
    <source>
        <dbReference type="Proteomes" id="UP000013827"/>
    </source>
</evidence>
<evidence type="ECO:0000259" key="2">
    <source>
        <dbReference type="Pfam" id="PF00303"/>
    </source>
</evidence>
<sequence>AEGGRLNPLEKDVITPLCKRRGEPSRNLIVSLVHPSQATVQPACTSSAQFSVRGGSLDLALQQRSSDVILGLPHDAYVWSVILHLVAREVRRRTDGEVALSAGRLSIHLPAGSAHAYAVNEDALRELSRRAPKGGVAPRVLLRRDAPGLFELAALDDSPAMLRVEGYDDSCCHPRIVVAQANG</sequence>